<evidence type="ECO:0000256" key="3">
    <source>
        <dbReference type="ARBA" id="ARBA00022989"/>
    </source>
</evidence>
<protein>
    <recommendedName>
        <fullName evidence="5">Probable membrane transporter protein</fullName>
    </recommendedName>
</protein>
<reference evidence="6" key="1">
    <citation type="submission" date="2020-10" db="EMBL/GenBank/DDBJ databases">
        <authorList>
            <person name="Gilroy R."/>
        </authorList>
    </citation>
    <scope>NUCLEOTIDE SEQUENCE</scope>
    <source>
        <strain evidence="6">13361</strain>
    </source>
</reference>
<dbReference type="Proteomes" id="UP000886796">
    <property type="component" value="Unassembled WGS sequence"/>
</dbReference>
<sequence length="120" mass="13259">MWINFLVCTLLGYLSGLGVGGGSLLMLWLTQWQALPYPTARTMNLLFFLPSSLIASCCNLKKHRLSLPRAFPGIAAGCMAAILFSLWGQNLDSVLLGKFFGGLLLIIGVHELFYRPRKAR</sequence>
<evidence type="ECO:0000256" key="5">
    <source>
        <dbReference type="RuleBase" id="RU363041"/>
    </source>
</evidence>
<dbReference type="AlphaFoldDB" id="A0A9D1CMG3"/>
<comment type="similarity">
    <text evidence="5">Belongs to the 4-toluene sulfonate uptake permease (TSUP) (TC 2.A.102) family.</text>
</comment>
<name>A0A9D1CMG3_9FIRM</name>
<feature type="transmembrane region" description="Helical" evidence="5">
    <location>
        <begin position="94"/>
        <end position="114"/>
    </location>
</feature>
<accession>A0A9D1CMG3</accession>
<evidence type="ECO:0000256" key="2">
    <source>
        <dbReference type="ARBA" id="ARBA00022692"/>
    </source>
</evidence>
<evidence type="ECO:0000256" key="1">
    <source>
        <dbReference type="ARBA" id="ARBA00004141"/>
    </source>
</evidence>
<feature type="transmembrane region" description="Helical" evidence="5">
    <location>
        <begin position="41"/>
        <end position="58"/>
    </location>
</feature>
<evidence type="ECO:0000313" key="7">
    <source>
        <dbReference type="Proteomes" id="UP000886796"/>
    </source>
</evidence>
<dbReference type="GO" id="GO:0005886">
    <property type="term" value="C:plasma membrane"/>
    <property type="evidence" value="ECO:0007669"/>
    <property type="project" value="UniProtKB-SubCell"/>
</dbReference>
<evidence type="ECO:0000256" key="4">
    <source>
        <dbReference type="ARBA" id="ARBA00023136"/>
    </source>
</evidence>
<comment type="subcellular location">
    <subcellularLocation>
        <location evidence="5">Cell membrane</location>
        <topology evidence="5">Multi-pass membrane protein</topology>
    </subcellularLocation>
    <subcellularLocation>
        <location evidence="1">Membrane</location>
        <topology evidence="1">Multi-pass membrane protein</topology>
    </subcellularLocation>
</comment>
<dbReference type="InterPro" id="IPR002781">
    <property type="entry name" value="TM_pro_TauE-like"/>
</dbReference>
<keyword evidence="3 5" id="KW-1133">Transmembrane helix</keyword>
<evidence type="ECO:0000313" key="6">
    <source>
        <dbReference type="EMBL" id="HIQ68013.1"/>
    </source>
</evidence>
<organism evidence="6 7">
    <name type="scientific">Candidatus Faecousia excrementigallinarum</name>
    <dbReference type="NCBI Taxonomy" id="2840806"/>
    <lineage>
        <taxon>Bacteria</taxon>
        <taxon>Bacillati</taxon>
        <taxon>Bacillota</taxon>
        <taxon>Clostridia</taxon>
        <taxon>Eubacteriales</taxon>
        <taxon>Oscillospiraceae</taxon>
        <taxon>Faecousia</taxon>
    </lineage>
</organism>
<proteinExistence type="inferred from homology"/>
<feature type="transmembrane region" description="Helical" evidence="5">
    <location>
        <begin position="7"/>
        <end position="29"/>
    </location>
</feature>
<comment type="caution">
    <text evidence="6">The sequence shown here is derived from an EMBL/GenBank/DDBJ whole genome shotgun (WGS) entry which is preliminary data.</text>
</comment>
<dbReference type="Pfam" id="PF01925">
    <property type="entry name" value="TauE"/>
    <property type="match status" value="1"/>
</dbReference>
<reference evidence="6" key="2">
    <citation type="journal article" date="2021" name="PeerJ">
        <title>Extensive microbial diversity within the chicken gut microbiome revealed by metagenomics and culture.</title>
        <authorList>
            <person name="Gilroy R."/>
            <person name="Ravi A."/>
            <person name="Getino M."/>
            <person name="Pursley I."/>
            <person name="Horton D.L."/>
            <person name="Alikhan N.F."/>
            <person name="Baker D."/>
            <person name="Gharbi K."/>
            <person name="Hall N."/>
            <person name="Watson M."/>
            <person name="Adriaenssens E.M."/>
            <person name="Foster-Nyarko E."/>
            <person name="Jarju S."/>
            <person name="Secka A."/>
            <person name="Antonio M."/>
            <person name="Oren A."/>
            <person name="Chaudhuri R.R."/>
            <person name="La Ragione R."/>
            <person name="Hildebrand F."/>
            <person name="Pallen M.J."/>
        </authorList>
    </citation>
    <scope>NUCLEOTIDE SEQUENCE</scope>
    <source>
        <strain evidence="6">13361</strain>
    </source>
</reference>
<keyword evidence="5" id="KW-1003">Cell membrane</keyword>
<keyword evidence="4 5" id="KW-0472">Membrane</keyword>
<feature type="transmembrane region" description="Helical" evidence="5">
    <location>
        <begin position="70"/>
        <end position="88"/>
    </location>
</feature>
<gene>
    <name evidence="6" type="ORF">IAB74_05860</name>
</gene>
<keyword evidence="2 5" id="KW-0812">Transmembrane</keyword>
<dbReference type="EMBL" id="DVFK01000083">
    <property type="protein sequence ID" value="HIQ68013.1"/>
    <property type="molecule type" value="Genomic_DNA"/>
</dbReference>